<keyword evidence="1" id="KW-0732">Signal</keyword>
<proteinExistence type="predicted"/>
<dbReference type="EMBL" id="JPOX01000002">
    <property type="protein sequence ID" value="KFX53110.1"/>
    <property type="molecule type" value="Genomic_DNA"/>
</dbReference>
<reference evidence="2" key="1">
    <citation type="journal article" date="2014" name="PLoS Genet.">
        <title>Signature Gene Expression Reveals Novel Clues to the Molecular Mechanisms of Dimorphic Transition in Penicillium marneffei.</title>
        <authorList>
            <person name="Yang E."/>
            <person name="Wang G."/>
            <person name="Cai J."/>
            <person name="Woo P.C."/>
            <person name="Lau S.K."/>
            <person name="Yuen K.-Y."/>
            <person name="Chow W.-N."/>
            <person name="Lin X."/>
        </authorList>
    </citation>
    <scope>NUCLEOTIDE SEQUENCE [LARGE SCALE GENOMIC DNA]</scope>
    <source>
        <strain evidence="2">PM1</strain>
    </source>
</reference>
<evidence type="ECO:0000256" key="1">
    <source>
        <dbReference type="SAM" id="SignalP"/>
    </source>
</evidence>
<name>A0A093VLN1_TALMA</name>
<accession>A0A093VLN1</accession>
<dbReference type="HOGENOM" id="CLU_083650_3_0_1"/>
<dbReference type="Pfam" id="PF04681">
    <property type="entry name" value="Bys1"/>
    <property type="match status" value="1"/>
</dbReference>
<dbReference type="AlphaFoldDB" id="A0A093VLN1"/>
<dbReference type="PANTHER" id="PTHR36195:SF4">
    <property type="entry name" value="DOMAIN PROTEIN, PUTATIVE (AFU_ORTHOLOGUE AFUA_5G01990)-RELATED"/>
    <property type="match status" value="1"/>
</dbReference>
<sequence length="140" mass="15018">MHASFIILAVITSLSSSASAIGRVLVFNNCSFDVWPWSLDTIGENGILSRLRPEEQQAFPMNPQPGGSSVSVAVSPGALSSGAARTIFGYQLTETGVYYSLCNQFGDSFRPFPVSVHPLDDLDNAHGTLSMGNSHARPWD</sequence>
<gene>
    <name evidence="2" type="ORF">GQ26_0024410</name>
</gene>
<feature type="chain" id="PRO_5001888568" evidence="1">
    <location>
        <begin position="21"/>
        <end position="140"/>
    </location>
</feature>
<dbReference type="PANTHER" id="PTHR36195">
    <property type="entry name" value="DOMAIN PROTEIN, PUTATIVE (AFU_ORTHOLOGUE AFUA_5G01990)-RELATED-RELATED"/>
    <property type="match status" value="1"/>
</dbReference>
<evidence type="ECO:0000313" key="2">
    <source>
        <dbReference type="EMBL" id="KFX53110.1"/>
    </source>
</evidence>
<feature type="signal peptide" evidence="1">
    <location>
        <begin position="1"/>
        <end position="20"/>
    </location>
</feature>
<comment type="caution">
    <text evidence="2">The sequence shown here is derived from an EMBL/GenBank/DDBJ whole genome shotgun (WGS) entry which is preliminary data.</text>
</comment>
<protein>
    <submittedName>
        <fullName evidence="2">Shikimate dehydrogenase</fullName>
    </submittedName>
</protein>
<dbReference type="InterPro" id="IPR006771">
    <property type="entry name" value="CetA-like"/>
</dbReference>
<organism evidence="2">
    <name type="scientific">Talaromyces marneffei PM1</name>
    <dbReference type="NCBI Taxonomy" id="1077442"/>
    <lineage>
        <taxon>Eukaryota</taxon>
        <taxon>Fungi</taxon>
        <taxon>Dikarya</taxon>
        <taxon>Ascomycota</taxon>
        <taxon>Pezizomycotina</taxon>
        <taxon>Eurotiomycetes</taxon>
        <taxon>Eurotiomycetidae</taxon>
        <taxon>Eurotiales</taxon>
        <taxon>Trichocomaceae</taxon>
        <taxon>Talaromyces</taxon>
        <taxon>Talaromyces sect. Talaromyces</taxon>
    </lineage>
</organism>